<dbReference type="SUPFAM" id="SSF52091">
    <property type="entry name" value="SpoIIaa-like"/>
    <property type="match status" value="1"/>
</dbReference>
<name>A0ABN0VXL7_9ACTN</name>
<keyword evidence="3" id="KW-1185">Reference proteome</keyword>
<dbReference type="InterPro" id="IPR002645">
    <property type="entry name" value="STAS_dom"/>
</dbReference>
<evidence type="ECO:0000313" key="3">
    <source>
        <dbReference type="Proteomes" id="UP001501867"/>
    </source>
</evidence>
<gene>
    <name evidence="2" type="ORF">GCM10010302_68870</name>
</gene>
<feature type="domain" description="STAS" evidence="1">
    <location>
        <begin position="28"/>
        <end position="88"/>
    </location>
</feature>
<evidence type="ECO:0000313" key="2">
    <source>
        <dbReference type="EMBL" id="GAA0319874.1"/>
    </source>
</evidence>
<reference evidence="2 3" key="1">
    <citation type="journal article" date="2019" name="Int. J. Syst. Evol. Microbiol.">
        <title>The Global Catalogue of Microorganisms (GCM) 10K type strain sequencing project: providing services to taxonomists for standard genome sequencing and annotation.</title>
        <authorList>
            <consortium name="The Broad Institute Genomics Platform"/>
            <consortium name="The Broad Institute Genome Sequencing Center for Infectious Disease"/>
            <person name="Wu L."/>
            <person name="Ma J."/>
        </authorList>
    </citation>
    <scope>NUCLEOTIDE SEQUENCE [LARGE SCALE GENOMIC DNA]</scope>
    <source>
        <strain evidence="2 3">JCM 4505</strain>
    </source>
</reference>
<dbReference type="RefSeq" id="WP_344168170.1">
    <property type="nucleotide sequence ID" value="NZ_BAAABV010000028.1"/>
</dbReference>
<dbReference type="PROSITE" id="PS50801">
    <property type="entry name" value="STAS"/>
    <property type="match status" value="1"/>
</dbReference>
<evidence type="ECO:0000259" key="1">
    <source>
        <dbReference type="PROSITE" id="PS50801"/>
    </source>
</evidence>
<sequence>MNTPIDSIDTALPGLVGAPAGPAGPPAPRIRSALDGGVLSVRLAGEFDHFSCLPLRALLDEGAALGARRLVLDAARVTFCDSSLAHLLDRWTGGGRSWELLSGSRSVRLLLDLWDRVGRADGAPEREPG</sequence>
<comment type="caution">
    <text evidence="2">The sequence shown here is derived from an EMBL/GenBank/DDBJ whole genome shotgun (WGS) entry which is preliminary data.</text>
</comment>
<dbReference type="Proteomes" id="UP001501867">
    <property type="component" value="Unassembled WGS sequence"/>
</dbReference>
<accession>A0ABN0VXL7</accession>
<dbReference type="InterPro" id="IPR036513">
    <property type="entry name" value="STAS_dom_sf"/>
</dbReference>
<dbReference type="Gene3D" id="3.30.750.24">
    <property type="entry name" value="STAS domain"/>
    <property type="match status" value="1"/>
</dbReference>
<dbReference type="EMBL" id="BAAABV010000028">
    <property type="protein sequence ID" value="GAA0319874.1"/>
    <property type="molecule type" value="Genomic_DNA"/>
</dbReference>
<proteinExistence type="predicted"/>
<dbReference type="CDD" id="cd07043">
    <property type="entry name" value="STAS_anti-anti-sigma_factors"/>
    <property type="match status" value="1"/>
</dbReference>
<organism evidence="2 3">
    <name type="scientific">Streptomyces polychromogenes</name>
    <dbReference type="NCBI Taxonomy" id="67342"/>
    <lineage>
        <taxon>Bacteria</taxon>
        <taxon>Bacillati</taxon>
        <taxon>Actinomycetota</taxon>
        <taxon>Actinomycetes</taxon>
        <taxon>Kitasatosporales</taxon>
        <taxon>Streptomycetaceae</taxon>
        <taxon>Streptomyces</taxon>
    </lineage>
</organism>
<protein>
    <recommendedName>
        <fullName evidence="1">STAS domain-containing protein</fullName>
    </recommendedName>
</protein>